<dbReference type="EC" id="2.6.1.13" evidence="3"/>
<keyword evidence="3" id="KW-0032">Aminotransferase</keyword>
<reference evidence="5" key="1">
    <citation type="submission" date="2020-06" db="EMBL/GenBank/DDBJ databases">
        <title>WGS assembly of Ceratodon purpureus strain R40.</title>
        <authorList>
            <person name="Carey S.B."/>
            <person name="Jenkins J."/>
            <person name="Shu S."/>
            <person name="Lovell J.T."/>
            <person name="Sreedasyam A."/>
            <person name="Maumus F."/>
            <person name="Tiley G.P."/>
            <person name="Fernandez-Pozo N."/>
            <person name="Barry K."/>
            <person name="Chen C."/>
            <person name="Wang M."/>
            <person name="Lipzen A."/>
            <person name="Daum C."/>
            <person name="Saski C.A."/>
            <person name="Payton A.C."/>
            <person name="Mcbreen J.C."/>
            <person name="Conrad R.E."/>
            <person name="Kollar L.M."/>
            <person name="Olsson S."/>
            <person name="Huttunen S."/>
            <person name="Landis J.B."/>
            <person name="Wickett N.J."/>
            <person name="Johnson M.G."/>
            <person name="Rensing S.A."/>
            <person name="Grimwood J."/>
            <person name="Schmutz J."/>
            <person name="Mcdaniel S.F."/>
        </authorList>
    </citation>
    <scope>NUCLEOTIDE SEQUENCE</scope>
    <source>
        <strain evidence="5">R40</strain>
    </source>
</reference>
<accession>A0A8T0HSS1</accession>
<evidence type="ECO:0000256" key="2">
    <source>
        <dbReference type="ARBA" id="ARBA00008954"/>
    </source>
</evidence>
<keyword evidence="6" id="KW-1185">Reference proteome</keyword>
<keyword evidence="3" id="KW-0808">Transferase</keyword>
<dbReference type="GO" id="GO:0019544">
    <property type="term" value="P:L-arginine catabolic process to L-glutamate"/>
    <property type="evidence" value="ECO:0007669"/>
    <property type="project" value="TreeGrafter"/>
</dbReference>
<dbReference type="AlphaFoldDB" id="A0A8T0HSS1"/>
<dbReference type="Gene3D" id="3.90.1150.10">
    <property type="entry name" value="Aspartate Aminotransferase, domain 1"/>
    <property type="match status" value="1"/>
</dbReference>
<dbReference type="GO" id="GO:0005737">
    <property type="term" value="C:cytoplasm"/>
    <property type="evidence" value="ECO:0007669"/>
    <property type="project" value="TreeGrafter"/>
</dbReference>
<dbReference type="PANTHER" id="PTHR11986:SF18">
    <property type="entry name" value="ORNITHINE AMINOTRANSFERASE, MITOCHONDRIAL"/>
    <property type="match status" value="1"/>
</dbReference>
<dbReference type="InterPro" id="IPR015422">
    <property type="entry name" value="PyrdxlP-dep_Trfase_small"/>
</dbReference>
<dbReference type="Proteomes" id="UP000822688">
    <property type="component" value="Chromosome 9"/>
</dbReference>
<dbReference type="SUPFAM" id="SSF53383">
    <property type="entry name" value="PLP-dependent transferases"/>
    <property type="match status" value="1"/>
</dbReference>
<dbReference type="InterPro" id="IPR050103">
    <property type="entry name" value="Class-III_PLP-dep_AT"/>
</dbReference>
<name>A0A8T0HSS1_CERPU</name>
<dbReference type="Pfam" id="PF00202">
    <property type="entry name" value="Aminotran_3"/>
    <property type="match status" value="1"/>
</dbReference>
<dbReference type="InterPro" id="IPR005814">
    <property type="entry name" value="Aminotrans_3"/>
</dbReference>
<keyword evidence="3" id="KW-0663">Pyridoxal phosphate</keyword>
<evidence type="ECO:0000313" key="6">
    <source>
        <dbReference type="Proteomes" id="UP000822688"/>
    </source>
</evidence>
<dbReference type="GO" id="GO:0042802">
    <property type="term" value="F:identical protein binding"/>
    <property type="evidence" value="ECO:0007669"/>
    <property type="project" value="TreeGrafter"/>
</dbReference>
<evidence type="ECO:0000313" key="5">
    <source>
        <dbReference type="EMBL" id="KAG0573886.1"/>
    </source>
</evidence>
<dbReference type="InterPro" id="IPR015424">
    <property type="entry name" value="PyrdxlP-dep_Trfase"/>
</dbReference>
<gene>
    <name evidence="4" type="ORF">KC19_9G137200</name>
    <name evidence="5" type="ORF">KC19_VG218500</name>
</gene>
<dbReference type="EMBL" id="CM026426">
    <property type="protein sequence ID" value="KAG0573886.1"/>
    <property type="molecule type" value="Genomic_DNA"/>
</dbReference>
<evidence type="ECO:0000256" key="3">
    <source>
        <dbReference type="RuleBase" id="RU365036"/>
    </source>
</evidence>
<dbReference type="PANTHER" id="PTHR11986">
    <property type="entry name" value="AMINOTRANSFERASE CLASS III"/>
    <property type="match status" value="1"/>
</dbReference>
<dbReference type="Proteomes" id="UP000822688">
    <property type="component" value="Chromosome V"/>
</dbReference>
<comment type="cofactor">
    <cofactor evidence="1 3">
        <name>pyridoxal 5'-phosphate</name>
        <dbReference type="ChEBI" id="CHEBI:597326"/>
    </cofactor>
</comment>
<dbReference type="EMBL" id="CM026430">
    <property type="protein sequence ID" value="KAG0562325.1"/>
    <property type="molecule type" value="Genomic_DNA"/>
</dbReference>
<protein>
    <recommendedName>
        <fullName evidence="3">Ornithine aminotransferase</fullName>
        <ecNumber evidence="3">2.6.1.13</ecNumber>
    </recommendedName>
</protein>
<comment type="pathway">
    <text evidence="3">Amino-acid biosynthesis; L-proline biosynthesis; L-glutamate 5-semialdehyde from L-ornithine: step 1/1.</text>
</comment>
<dbReference type="GO" id="GO:0030170">
    <property type="term" value="F:pyridoxal phosphate binding"/>
    <property type="evidence" value="ECO:0007669"/>
    <property type="project" value="InterPro"/>
</dbReference>
<organism evidence="5 6">
    <name type="scientific">Ceratodon purpureus</name>
    <name type="common">Fire moss</name>
    <name type="synonym">Dicranum purpureum</name>
    <dbReference type="NCBI Taxonomy" id="3225"/>
    <lineage>
        <taxon>Eukaryota</taxon>
        <taxon>Viridiplantae</taxon>
        <taxon>Streptophyta</taxon>
        <taxon>Embryophyta</taxon>
        <taxon>Bryophyta</taxon>
        <taxon>Bryophytina</taxon>
        <taxon>Bryopsida</taxon>
        <taxon>Dicranidae</taxon>
        <taxon>Pseudoditrichales</taxon>
        <taxon>Ditrichaceae</taxon>
        <taxon>Ceratodon</taxon>
    </lineage>
</organism>
<comment type="caution">
    <text evidence="5">The sequence shown here is derived from an EMBL/GenBank/DDBJ whole genome shotgun (WGS) entry which is preliminary data.</text>
</comment>
<sequence length="117" mass="13079">MGAELREQLQAVQKSHPKLIKEVRGRGLLNAVVLHQKGLGNATAYDVCIGLKDRGILAKSTHGNIIRLSPPLTIKYVSYSSNRLRVRTGTSISDSSHDWTMYPCDLVFWFINCNLII</sequence>
<proteinExistence type="inferred from homology"/>
<comment type="similarity">
    <text evidence="2 3">Belongs to the class-III pyridoxal-phosphate-dependent aminotransferase family.</text>
</comment>
<dbReference type="GO" id="GO:0004587">
    <property type="term" value="F:ornithine aminotransferase activity"/>
    <property type="evidence" value="ECO:0007669"/>
    <property type="project" value="UniProtKB-EC"/>
</dbReference>
<evidence type="ECO:0000256" key="1">
    <source>
        <dbReference type="ARBA" id="ARBA00001933"/>
    </source>
</evidence>
<dbReference type="FunFam" id="3.90.1150.10:FF:000152">
    <property type="entry name" value="Ornithine aminotransferase"/>
    <property type="match status" value="1"/>
</dbReference>
<comment type="catalytic activity">
    <reaction evidence="3">
        <text>a 2-oxocarboxylate + L-ornithine = L-glutamate 5-semialdehyde + an L-alpha-amino acid</text>
        <dbReference type="Rhea" id="RHEA:13877"/>
        <dbReference type="ChEBI" id="CHEBI:35179"/>
        <dbReference type="ChEBI" id="CHEBI:46911"/>
        <dbReference type="ChEBI" id="CHEBI:58066"/>
        <dbReference type="ChEBI" id="CHEBI:59869"/>
        <dbReference type="EC" id="2.6.1.13"/>
    </reaction>
</comment>
<evidence type="ECO:0000313" key="4">
    <source>
        <dbReference type="EMBL" id="KAG0562325.1"/>
    </source>
</evidence>
<dbReference type="GO" id="GO:0010121">
    <property type="term" value="P:L-arginine catabolic process to proline via ornithine"/>
    <property type="evidence" value="ECO:0007669"/>
    <property type="project" value="TreeGrafter"/>
</dbReference>